<evidence type="ECO:0000256" key="5">
    <source>
        <dbReference type="ARBA" id="ARBA00022679"/>
    </source>
</evidence>
<dbReference type="NCBIfam" id="TIGR01697">
    <property type="entry name" value="PNPH-PUNA-XAPA"/>
    <property type="match status" value="1"/>
</dbReference>
<proteinExistence type="inferred from homology"/>
<dbReference type="InterPro" id="IPR018099">
    <property type="entry name" value="Purine_phosphorylase-2_CS"/>
</dbReference>
<dbReference type="NCBIfam" id="NF006054">
    <property type="entry name" value="PRK08202.1"/>
    <property type="match status" value="1"/>
</dbReference>
<dbReference type="GO" id="GO:0009116">
    <property type="term" value="P:nucleoside metabolic process"/>
    <property type="evidence" value="ECO:0007669"/>
    <property type="project" value="InterPro"/>
</dbReference>
<dbReference type="Pfam" id="PF01048">
    <property type="entry name" value="PNP_UDP_1"/>
    <property type="match status" value="1"/>
</dbReference>
<name>A0A5B9MRI0_9BACT</name>
<feature type="domain" description="Nucleoside phosphorylase" evidence="7">
    <location>
        <begin position="32"/>
        <end position="278"/>
    </location>
</feature>
<gene>
    <name evidence="8" type="primary">punA_1</name>
    <name evidence="8" type="ORF">Mal15_57160</name>
</gene>
<dbReference type="EC" id="2.4.2.1" evidence="6"/>
<comment type="pathway">
    <text evidence="1 6">Purine metabolism; purine nucleoside salvage.</text>
</comment>
<dbReference type="CDD" id="cd09009">
    <property type="entry name" value="PNP-EcPNPII_like"/>
    <property type="match status" value="1"/>
</dbReference>
<dbReference type="PANTHER" id="PTHR11904:SF9">
    <property type="entry name" value="PURINE NUCLEOSIDE PHOSPHORYLASE-RELATED"/>
    <property type="match status" value="1"/>
</dbReference>
<evidence type="ECO:0000256" key="6">
    <source>
        <dbReference type="PIRNR" id="PIRNR000477"/>
    </source>
</evidence>
<keyword evidence="4 6" id="KW-0328">Glycosyltransferase</keyword>
<evidence type="ECO:0000256" key="1">
    <source>
        <dbReference type="ARBA" id="ARBA00005058"/>
    </source>
</evidence>
<comment type="subunit">
    <text evidence="3">Homotrimer.</text>
</comment>
<dbReference type="SUPFAM" id="SSF53167">
    <property type="entry name" value="Purine and uridine phosphorylases"/>
    <property type="match status" value="1"/>
</dbReference>
<dbReference type="KEGG" id="smam:Mal15_57160"/>
<protein>
    <recommendedName>
        <fullName evidence="6">Purine nucleoside phosphorylase</fullName>
        <ecNumber evidence="6">2.4.2.1</ecNumber>
    </recommendedName>
    <alternativeName>
        <fullName evidence="6">Inosine-guanosine phosphorylase</fullName>
    </alternativeName>
</protein>
<dbReference type="EMBL" id="CP036264">
    <property type="protein sequence ID" value="QEG01638.1"/>
    <property type="molecule type" value="Genomic_DNA"/>
</dbReference>
<dbReference type="NCBIfam" id="TIGR01700">
    <property type="entry name" value="PNPH"/>
    <property type="match status" value="1"/>
</dbReference>
<comment type="function">
    <text evidence="6">The purine nucleoside phosphorylases catalyze the phosphorolytic breakdown of the N-glycosidic bond in the beta-(deoxy)ribonucleoside molecules, with the formation of the corresponding free purine bases and pentose-1-phosphate.</text>
</comment>
<dbReference type="InterPro" id="IPR035994">
    <property type="entry name" value="Nucleoside_phosphorylase_sf"/>
</dbReference>
<dbReference type="InterPro" id="IPR011270">
    <property type="entry name" value="Pur_Nuc_Pase_Ino/Guo-sp"/>
</dbReference>
<keyword evidence="9" id="KW-1185">Reference proteome</keyword>
<reference evidence="8 9" key="1">
    <citation type="submission" date="2019-02" db="EMBL/GenBank/DDBJ databases">
        <title>Planctomycetal bacteria perform biofilm scaping via a novel small molecule.</title>
        <authorList>
            <person name="Jeske O."/>
            <person name="Boedeker C."/>
            <person name="Wiegand S."/>
            <person name="Breitling P."/>
            <person name="Kallscheuer N."/>
            <person name="Jogler M."/>
            <person name="Rohde M."/>
            <person name="Petersen J."/>
            <person name="Medema M.H."/>
            <person name="Surup F."/>
            <person name="Jogler C."/>
        </authorList>
    </citation>
    <scope>NUCLEOTIDE SEQUENCE [LARGE SCALE GENOMIC DNA]</scope>
    <source>
        <strain evidence="8 9">Mal15</strain>
    </source>
</reference>
<dbReference type="PIRSF" id="PIRSF000477">
    <property type="entry name" value="PurNPase"/>
    <property type="match status" value="1"/>
</dbReference>
<dbReference type="InterPro" id="IPR000845">
    <property type="entry name" value="Nucleoside_phosphorylase_d"/>
</dbReference>
<dbReference type="Proteomes" id="UP000321353">
    <property type="component" value="Chromosome"/>
</dbReference>
<dbReference type="GO" id="GO:0005737">
    <property type="term" value="C:cytoplasm"/>
    <property type="evidence" value="ECO:0007669"/>
    <property type="project" value="TreeGrafter"/>
</dbReference>
<evidence type="ECO:0000256" key="2">
    <source>
        <dbReference type="ARBA" id="ARBA00006751"/>
    </source>
</evidence>
<dbReference type="AlphaFoldDB" id="A0A5B9MRI0"/>
<keyword evidence="5 6" id="KW-0808">Transferase</keyword>
<comment type="similarity">
    <text evidence="2 6">Belongs to the PNP/MTAP phosphorylase family.</text>
</comment>
<dbReference type="UniPathway" id="UPA00606"/>
<evidence type="ECO:0000256" key="4">
    <source>
        <dbReference type="ARBA" id="ARBA00022676"/>
    </source>
</evidence>
<dbReference type="PROSITE" id="PS01240">
    <property type="entry name" value="PNP_MTAP_2"/>
    <property type="match status" value="1"/>
</dbReference>
<evidence type="ECO:0000313" key="8">
    <source>
        <dbReference type="EMBL" id="QEG01638.1"/>
    </source>
</evidence>
<evidence type="ECO:0000313" key="9">
    <source>
        <dbReference type="Proteomes" id="UP000321353"/>
    </source>
</evidence>
<organism evidence="8 9">
    <name type="scientific">Stieleria maiorica</name>
    <dbReference type="NCBI Taxonomy" id="2795974"/>
    <lineage>
        <taxon>Bacteria</taxon>
        <taxon>Pseudomonadati</taxon>
        <taxon>Planctomycetota</taxon>
        <taxon>Planctomycetia</taxon>
        <taxon>Pirellulales</taxon>
        <taxon>Pirellulaceae</taxon>
        <taxon>Stieleria</taxon>
    </lineage>
</organism>
<dbReference type="InterPro" id="IPR011268">
    <property type="entry name" value="Purine_phosphorylase"/>
</dbReference>
<dbReference type="GO" id="GO:0004731">
    <property type="term" value="F:purine-nucleoside phosphorylase activity"/>
    <property type="evidence" value="ECO:0007669"/>
    <property type="project" value="UniProtKB-EC"/>
</dbReference>
<accession>A0A5B9MRI0</accession>
<evidence type="ECO:0000259" key="7">
    <source>
        <dbReference type="Pfam" id="PF01048"/>
    </source>
</evidence>
<dbReference type="PANTHER" id="PTHR11904">
    <property type="entry name" value="METHYLTHIOADENOSINE/PURINE NUCLEOSIDE PHOSPHORYLASE"/>
    <property type="match status" value="1"/>
</dbReference>
<sequence>MNSPPAIEMLDLYEKIEDAAAAIQNAFAETPKVAIVLGTGLGGLVDQIDVKAAIEYGEIPHFPTSTATSHRGRLVCGYLGGVPVIAMEGRFHMYEGYSLKQITLPIRVFKRLGAELLIVSNACGGLNPYYQSGDIMVIDDQINLMGDNPLIGINDDRLGPRFPDMCEPYDQQWIDRTLELARREDIGIHRGVFVAVAGPNLETRAEYRFLRTIGADVVGMSTVPETIVAVHCGLKTIGLSVITDMCLPDSLKPANVEEIIATANSAAPQLLKLVTGIVAQAGQVRIA</sequence>
<evidence type="ECO:0000256" key="3">
    <source>
        <dbReference type="ARBA" id="ARBA00011233"/>
    </source>
</evidence>
<dbReference type="Gene3D" id="3.40.50.1580">
    <property type="entry name" value="Nucleoside phosphorylase domain"/>
    <property type="match status" value="1"/>
</dbReference>